<feature type="binding site" evidence="13">
    <location>
        <begin position="63"/>
        <end position="67"/>
    </location>
    <ligand>
        <name>FMN</name>
        <dbReference type="ChEBI" id="CHEBI:58210"/>
    </ligand>
</feature>
<feature type="binding site" evidence="13">
    <location>
        <begin position="112"/>
        <end position="116"/>
    </location>
    <ligand>
        <name>substrate</name>
    </ligand>
</feature>
<protein>
    <recommendedName>
        <fullName evidence="13">Dihydroorotate dehydrogenase (quinone)</fullName>
        <ecNumber evidence="13">1.3.5.2</ecNumber>
    </recommendedName>
    <alternativeName>
        <fullName evidence="13">DHOdehase</fullName>
        <shortName evidence="13">DHOD</shortName>
        <shortName evidence="13">DHODase</shortName>
    </alternativeName>
    <alternativeName>
        <fullName evidence="13">Dihydroorotate oxidase</fullName>
    </alternativeName>
</protein>
<evidence type="ECO:0000259" key="14">
    <source>
        <dbReference type="Pfam" id="PF01180"/>
    </source>
</evidence>
<feature type="binding site" evidence="13">
    <location>
        <begin position="247"/>
        <end position="248"/>
    </location>
    <ligand>
        <name>substrate</name>
    </ligand>
</feature>
<dbReference type="CDD" id="cd04738">
    <property type="entry name" value="DHOD_2_like"/>
    <property type="match status" value="1"/>
</dbReference>
<name>A0A432W090_9GAMM</name>
<dbReference type="PANTHER" id="PTHR48109:SF4">
    <property type="entry name" value="DIHYDROOROTATE DEHYDROGENASE (QUINONE), MITOCHONDRIAL"/>
    <property type="match status" value="1"/>
</dbReference>
<feature type="binding site" evidence="13">
    <location>
        <position position="173"/>
    </location>
    <ligand>
        <name>substrate</name>
    </ligand>
</feature>
<comment type="catalytic activity">
    <reaction evidence="12 13">
        <text>(S)-dihydroorotate + a quinone = orotate + a quinol</text>
        <dbReference type="Rhea" id="RHEA:30187"/>
        <dbReference type="ChEBI" id="CHEBI:24646"/>
        <dbReference type="ChEBI" id="CHEBI:30839"/>
        <dbReference type="ChEBI" id="CHEBI:30864"/>
        <dbReference type="ChEBI" id="CHEBI:132124"/>
        <dbReference type="EC" id="1.3.5.2"/>
    </reaction>
</comment>
<evidence type="ECO:0000256" key="11">
    <source>
        <dbReference type="ARBA" id="ARBA00023136"/>
    </source>
</evidence>
<comment type="caution">
    <text evidence="15">The sequence shown here is derived from an EMBL/GenBank/DDBJ whole genome shotgun (WGS) entry which is preliminary data.</text>
</comment>
<dbReference type="EMBL" id="PIPJ01000002">
    <property type="protein sequence ID" value="RUO22398.1"/>
    <property type="molecule type" value="Genomic_DNA"/>
</dbReference>
<dbReference type="GO" id="GO:0044205">
    <property type="term" value="P:'de novo' UMP biosynthetic process"/>
    <property type="evidence" value="ECO:0007669"/>
    <property type="project" value="UniProtKB-UniRule"/>
</dbReference>
<evidence type="ECO:0000256" key="6">
    <source>
        <dbReference type="ARBA" id="ARBA00022475"/>
    </source>
</evidence>
<keyword evidence="10 13" id="KW-0560">Oxidoreductase</keyword>
<evidence type="ECO:0000256" key="3">
    <source>
        <dbReference type="ARBA" id="ARBA00005161"/>
    </source>
</evidence>
<dbReference type="NCBIfam" id="NF003645">
    <property type="entry name" value="PRK05286.1-2"/>
    <property type="match status" value="1"/>
</dbReference>
<reference evidence="16" key="1">
    <citation type="journal article" date="2018" name="Front. Microbiol.">
        <title>Genome-Based Analysis Reveals the Taxonomy and Diversity of the Family Idiomarinaceae.</title>
        <authorList>
            <person name="Liu Y."/>
            <person name="Lai Q."/>
            <person name="Shao Z."/>
        </authorList>
    </citation>
    <scope>NUCLEOTIDE SEQUENCE [LARGE SCALE GENOMIC DNA]</scope>
    <source>
        <strain evidence="16">GBPy7</strain>
    </source>
</reference>
<feature type="binding site" evidence="13">
    <location>
        <position position="87"/>
    </location>
    <ligand>
        <name>FMN</name>
        <dbReference type="ChEBI" id="CHEBI:58210"/>
    </ligand>
</feature>
<dbReference type="InterPro" id="IPR050074">
    <property type="entry name" value="DHO_dehydrogenase"/>
</dbReference>
<dbReference type="Gene3D" id="3.20.20.70">
    <property type="entry name" value="Aldolase class I"/>
    <property type="match status" value="1"/>
</dbReference>
<evidence type="ECO:0000256" key="7">
    <source>
        <dbReference type="ARBA" id="ARBA00022630"/>
    </source>
</evidence>
<keyword evidence="7 13" id="KW-0285">Flavoprotein</keyword>
<dbReference type="UniPathway" id="UPA00070">
    <property type="reaction ID" value="UER00946"/>
</dbReference>
<dbReference type="NCBIfam" id="NF003652">
    <property type="entry name" value="PRK05286.2-5"/>
    <property type="match status" value="1"/>
</dbReference>
<evidence type="ECO:0000256" key="2">
    <source>
        <dbReference type="ARBA" id="ARBA00004202"/>
    </source>
</evidence>
<comment type="similarity">
    <text evidence="4 13">Belongs to the dihydroorotate dehydrogenase family. Type 2 subfamily.</text>
</comment>
<dbReference type="NCBIfam" id="TIGR01036">
    <property type="entry name" value="pyrD_sub2"/>
    <property type="match status" value="1"/>
</dbReference>
<feature type="binding site" evidence="13">
    <location>
        <position position="298"/>
    </location>
    <ligand>
        <name>FMN</name>
        <dbReference type="ChEBI" id="CHEBI:58210"/>
    </ligand>
</feature>
<feature type="binding site" evidence="13">
    <location>
        <position position="67"/>
    </location>
    <ligand>
        <name>substrate</name>
    </ligand>
</feature>
<evidence type="ECO:0000256" key="4">
    <source>
        <dbReference type="ARBA" id="ARBA00005359"/>
    </source>
</evidence>
<feature type="binding site" evidence="13">
    <location>
        <position position="246"/>
    </location>
    <ligand>
        <name>FMN</name>
        <dbReference type="ChEBI" id="CHEBI:58210"/>
    </ligand>
</feature>
<evidence type="ECO:0000256" key="5">
    <source>
        <dbReference type="ARBA" id="ARBA00011245"/>
    </source>
</evidence>
<dbReference type="InterPro" id="IPR005720">
    <property type="entry name" value="Dihydroorotate_DH_cat"/>
</dbReference>
<dbReference type="NCBIfam" id="NF003644">
    <property type="entry name" value="PRK05286.1-1"/>
    <property type="match status" value="1"/>
</dbReference>
<feature type="binding site" evidence="13">
    <location>
        <position position="173"/>
    </location>
    <ligand>
        <name>FMN</name>
        <dbReference type="ChEBI" id="CHEBI:58210"/>
    </ligand>
</feature>
<evidence type="ECO:0000256" key="9">
    <source>
        <dbReference type="ARBA" id="ARBA00022975"/>
    </source>
</evidence>
<dbReference type="PROSITE" id="PS00911">
    <property type="entry name" value="DHODEHASE_1"/>
    <property type="match status" value="1"/>
</dbReference>
<dbReference type="HAMAP" id="MF_00225">
    <property type="entry name" value="DHO_dh_type2"/>
    <property type="match status" value="1"/>
</dbReference>
<keyword evidence="11 13" id="KW-0472">Membrane</keyword>
<dbReference type="PROSITE" id="PS00912">
    <property type="entry name" value="DHODEHASE_2"/>
    <property type="match status" value="1"/>
</dbReference>
<evidence type="ECO:0000256" key="10">
    <source>
        <dbReference type="ARBA" id="ARBA00023002"/>
    </source>
</evidence>
<comment type="subunit">
    <text evidence="5 13">Monomer.</text>
</comment>
<feature type="binding site" evidence="13">
    <location>
        <position position="269"/>
    </location>
    <ligand>
        <name>FMN</name>
        <dbReference type="ChEBI" id="CHEBI:58210"/>
    </ligand>
</feature>
<accession>A0A432W090</accession>
<feature type="binding site" evidence="13">
    <location>
        <begin position="319"/>
        <end position="320"/>
    </location>
    <ligand>
        <name>FMN</name>
        <dbReference type="ChEBI" id="CHEBI:58210"/>
    </ligand>
</feature>
<organism evidence="15 16">
    <name type="scientific">Aliidiomarina iranensis</name>
    <dbReference type="NCBI Taxonomy" id="1434071"/>
    <lineage>
        <taxon>Bacteria</taxon>
        <taxon>Pseudomonadati</taxon>
        <taxon>Pseudomonadota</taxon>
        <taxon>Gammaproteobacteria</taxon>
        <taxon>Alteromonadales</taxon>
        <taxon>Idiomarinaceae</taxon>
        <taxon>Aliidiomarina</taxon>
    </lineage>
</organism>
<comment type="cofactor">
    <cofactor evidence="13">
        <name>FMN</name>
        <dbReference type="ChEBI" id="CHEBI:58210"/>
    </cofactor>
    <text evidence="13">Binds 1 FMN per subunit.</text>
</comment>
<dbReference type="InterPro" id="IPR001295">
    <property type="entry name" value="Dihydroorotate_DH_CS"/>
</dbReference>
<dbReference type="OrthoDB" id="9802377at2"/>
<dbReference type="InterPro" id="IPR005719">
    <property type="entry name" value="Dihydroorotate_DH_2"/>
</dbReference>
<sequence length="337" mass="36680">MQLYPLFRKALFSQDAEWSHDFTLRQLQRCNSGPLHKLIYQRLPVKPVNVLGLTFPNPVGLAAGLDKDGKCIKALAALGFGFIEIGTVTPKPQLGNEKPRMFRLPEHKALINRMGFNNEGVDALVERVSAAGFKGILGINIGKNKDTPDAQGVQDYLYCLEKVYPHASYVTVNISSPNTPGLREFQQGTHLSELLSALKSKQKELTDVHLRYVPILVKIAPDMTEEQVRGFAHAIVEHELDGVIATNTTLDRSAVDDDPVANEAGGLSGEPLADKSTETIKWLRAALPEEIPIIGAGGIGSSEQAHAKLNAGAQLIQIYTGFIYQGPALIKSIVNSL</sequence>
<evidence type="ECO:0000256" key="8">
    <source>
        <dbReference type="ARBA" id="ARBA00022643"/>
    </source>
</evidence>
<comment type="pathway">
    <text evidence="3 13">Pyrimidine metabolism; UMP biosynthesis via de novo pathway; orotate from (S)-dihydroorotate (quinone route): step 1/1.</text>
</comment>
<gene>
    <name evidence="13" type="primary">pyrD</name>
    <name evidence="15" type="ORF">CWE08_04250</name>
</gene>
<dbReference type="PIRSF" id="PIRSF000164">
    <property type="entry name" value="DHO_oxidase"/>
    <property type="match status" value="1"/>
</dbReference>
<evidence type="ECO:0000313" key="15">
    <source>
        <dbReference type="EMBL" id="RUO22398.1"/>
    </source>
</evidence>
<dbReference type="NCBIfam" id="NF003646">
    <property type="entry name" value="PRK05286.1-4"/>
    <property type="match status" value="1"/>
</dbReference>
<dbReference type="AlphaFoldDB" id="A0A432W090"/>
<dbReference type="SUPFAM" id="SSF51395">
    <property type="entry name" value="FMN-linked oxidoreductases"/>
    <property type="match status" value="1"/>
</dbReference>
<dbReference type="RefSeq" id="WP_126765918.1">
    <property type="nucleotide sequence ID" value="NZ_PIPJ01000002.1"/>
</dbReference>
<comment type="function">
    <text evidence="1 13">Catalyzes the conversion of dihydroorotate to orotate with quinone as electron acceptor.</text>
</comment>
<dbReference type="GO" id="GO:0005886">
    <property type="term" value="C:plasma membrane"/>
    <property type="evidence" value="ECO:0007669"/>
    <property type="project" value="UniProtKB-SubCell"/>
</dbReference>
<dbReference type="PANTHER" id="PTHR48109">
    <property type="entry name" value="DIHYDROOROTATE DEHYDROGENASE (QUINONE), MITOCHONDRIAL-RELATED"/>
    <property type="match status" value="1"/>
</dbReference>
<comment type="subcellular location">
    <subcellularLocation>
        <location evidence="2 13">Cell membrane</location>
        <topology evidence="2 13">Peripheral membrane protein</topology>
    </subcellularLocation>
</comment>
<feature type="binding site" evidence="13">
    <location>
        <position position="140"/>
    </location>
    <ligand>
        <name>FMN</name>
        <dbReference type="ChEBI" id="CHEBI:58210"/>
    </ligand>
</feature>
<dbReference type="Proteomes" id="UP000288395">
    <property type="component" value="Unassembled WGS sequence"/>
</dbReference>
<dbReference type="GO" id="GO:0006207">
    <property type="term" value="P:'de novo' pyrimidine nucleobase biosynthetic process"/>
    <property type="evidence" value="ECO:0007669"/>
    <property type="project" value="UniProtKB-UniRule"/>
</dbReference>
<feature type="domain" description="Dihydroorotate dehydrogenase catalytic" evidence="14">
    <location>
        <begin position="48"/>
        <end position="336"/>
    </location>
</feature>
<keyword evidence="6 13" id="KW-1003">Cell membrane</keyword>
<dbReference type="FunFam" id="3.20.20.70:FF:000028">
    <property type="entry name" value="Dihydroorotate dehydrogenase (quinone)"/>
    <property type="match status" value="1"/>
</dbReference>
<keyword evidence="9 13" id="KW-0665">Pyrimidine biosynthesis</keyword>
<evidence type="ECO:0000313" key="16">
    <source>
        <dbReference type="Proteomes" id="UP000288395"/>
    </source>
</evidence>
<dbReference type="InterPro" id="IPR012135">
    <property type="entry name" value="Dihydroorotate_DH_1_2"/>
</dbReference>
<proteinExistence type="inferred from homology"/>
<dbReference type="EC" id="1.3.5.2" evidence="13"/>
<keyword evidence="16" id="KW-1185">Reference proteome</keyword>
<keyword evidence="8 13" id="KW-0288">FMN</keyword>
<evidence type="ECO:0000256" key="12">
    <source>
        <dbReference type="ARBA" id="ARBA00048639"/>
    </source>
</evidence>
<feature type="active site" description="Nucleophile" evidence="13">
    <location>
        <position position="176"/>
    </location>
</feature>
<feature type="binding site" evidence="13">
    <location>
        <position position="178"/>
    </location>
    <ligand>
        <name>substrate</name>
    </ligand>
</feature>
<evidence type="ECO:0000256" key="1">
    <source>
        <dbReference type="ARBA" id="ARBA00003125"/>
    </source>
</evidence>
<evidence type="ECO:0000256" key="13">
    <source>
        <dbReference type="HAMAP-Rule" id="MF_00225"/>
    </source>
</evidence>
<dbReference type="GO" id="GO:0005737">
    <property type="term" value="C:cytoplasm"/>
    <property type="evidence" value="ECO:0007669"/>
    <property type="project" value="InterPro"/>
</dbReference>
<dbReference type="Pfam" id="PF01180">
    <property type="entry name" value="DHO_dh"/>
    <property type="match status" value="1"/>
</dbReference>
<dbReference type="GO" id="GO:0106430">
    <property type="term" value="F:dihydroorotate dehydrogenase (quinone) activity"/>
    <property type="evidence" value="ECO:0007669"/>
    <property type="project" value="UniProtKB-EC"/>
</dbReference>
<dbReference type="InterPro" id="IPR013785">
    <property type="entry name" value="Aldolase_TIM"/>
</dbReference>
<feature type="binding site" evidence="13">
    <location>
        <position position="218"/>
    </location>
    <ligand>
        <name>FMN</name>
        <dbReference type="ChEBI" id="CHEBI:58210"/>
    </ligand>
</feature>